<reference evidence="10" key="1">
    <citation type="submission" date="2009-11" db="EMBL/GenBank/DDBJ databases">
        <title>The complete chromosome 1 of Sphaerobacter thermophilus DSM 20745.</title>
        <authorList>
            <person name="Lucas S."/>
            <person name="Copeland A."/>
            <person name="Lapidus A."/>
            <person name="Glavina del Rio T."/>
            <person name="Dalin E."/>
            <person name="Tice H."/>
            <person name="Bruce D."/>
            <person name="Goodwin L."/>
            <person name="Pitluck S."/>
            <person name="Kyrpides N."/>
            <person name="Mavromatis K."/>
            <person name="Ivanova N."/>
            <person name="Mikhailova N."/>
            <person name="LaButti K.M."/>
            <person name="Clum A."/>
            <person name="Sun H.I."/>
            <person name="Brettin T."/>
            <person name="Detter J.C."/>
            <person name="Han C."/>
            <person name="Larimer F."/>
            <person name="Land M."/>
            <person name="Hauser L."/>
            <person name="Markowitz V."/>
            <person name="Cheng J.F."/>
            <person name="Hugenholtz P."/>
            <person name="Woyke T."/>
            <person name="Wu D."/>
            <person name="Steenblock K."/>
            <person name="Schneider S."/>
            <person name="Pukall R."/>
            <person name="Goeker M."/>
            <person name="Klenk H.P."/>
            <person name="Eisen J.A."/>
        </authorList>
    </citation>
    <scope>NUCLEOTIDE SEQUENCE [LARGE SCALE GENOMIC DNA]</scope>
    <source>
        <strain evidence="10">ATCC 49802 / DSM 20745 / S 6022</strain>
    </source>
</reference>
<dbReference type="EC" id="2.3.1.39" evidence="1 6"/>
<keyword evidence="3 6" id="KW-0808">Transferase</keyword>
<dbReference type="SUPFAM" id="SSF55048">
    <property type="entry name" value="Probable ACP-binding domain of malonyl-CoA ACP transacylase"/>
    <property type="match status" value="1"/>
</dbReference>
<feature type="active site" evidence="7">
    <location>
        <position position="195"/>
    </location>
</feature>
<evidence type="ECO:0000256" key="7">
    <source>
        <dbReference type="PIRSR" id="PIRSR000446-1"/>
    </source>
</evidence>
<dbReference type="EMBL" id="CP001823">
    <property type="protein sequence ID" value="ACZ37813.1"/>
    <property type="molecule type" value="Genomic_DNA"/>
</dbReference>
<gene>
    <name evidence="9" type="ordered locus">Sthe_0374</name>
</gene>
<name>D1C7I0_SPHTD</name>
<dbReference type="InterPro" id="IPR001227">
    <property type="entry name" value="Ac_transferase_dom_sf"/>
</dbReference>
<feature type="domain" description="Malonyl-CoA:ACP transacylase (MAT)" evidence="8">
    <location>
        <begin position="7"/>
        <end position="294"/>
    </location>
</feature>
<dbReference type="FunFam" id="3.30.70.250:FF:000001">
    <property type="entry name" value="Malonyl CoA-acyl carrier protein transacylase"/>
    <property type="match status" value="1"/>
</dbReference>
<dbReference type="GO" id="GO:0005829">
    <property type="term" value="C:cytosol"/>
    <property type="evidence" value="ECO:0007669"/>
    <property type="project" value="TreeGrafter"/>
</dbReference>
<evidence type="ECO:0000313" key="10">
    <source>
        <dbReference type="Proteomes" id="UP000002027"/>
    </source>
</evidence>
<dbReference type="HOGENOM" id="CLU_030558_1_1_0"/>
<dbReference type="OrthoDB" id="9805460at2"/>
<comment type="catalytic activity">
    <reaction evidence="5 6">
        <text>holo-[ACP] + malonyl-CoA = malonyl-[ACP] + CoA</text>
        <dbReference type="Rhea" id="RHEA:41792"/>
        <dbReference type="Rhea" id="RHEA-COMP:9623"/>
        <dbReference type="Rhea" id="RHEA-COMP:9685"/>
        <dbReference type="ChEBI" id="CHEBI:57287"/>
        <dbReference type="ChEBI" id="CHEBI:57384"/>
        <dbReference type="ChEBI" id="CHEBI:64479"/>
        <dbReference type="ChEBI" id="CHEBI:78449"/>
        <dbReference type="EC" id="2.3.1.39"/>
    </reaction>
</comment>
<dbReference type="PANTHER" id="PTHR42681:SF1">
    <property type="entry name" value="MALONYL-COA-ACYL CARRIER PROTEIN TRANSACYLASE, MITOCHONDRIAL"/>
    <property type="match status" value="1"/>
</dbReference>
<evidence type="ECO:0000259" key="8">
    <source>
        <dbReference type="SMART" id="SM00827"/>
    </source>
</evidence>
<dbReference type="InParanoid" id="D1C7I0"/>
<dbReference type="SMART" id="SM00827">
    <property type="entry name" value="PKS_AT"/>
    <property type="match status" value="1"/>
</dbReference>
<evidence type="ECO:0000313" key="9">
    <source>
        <dbReference type="EMBL" id="ACZ37813.1"/>
    </source>
</evidence>
<dbReference type="InterPro" id="IPR016036">
    <property type="entry name" value="Malonyl_transacylase_ACP-bd"/>
</dbReference>
<sequence>MSDVAWVFPGQGSQRVGMGKALAERSAAARAVFETVDSALGFPLSQTIFEGPDEALVSTKNQQPAILATSIAYFTVLREEGSLPDPVCVAGHSLGEYTALVAAGALDLADAARIVRRRGELMEEHGRGGMVAVLGLDDAVLEEVARETGVEVANFNAPGQTTLSGRSDALEAAAALAKERGARRVVTLPVNGAFHSSLMQPVAEALWPMIEAAPMREPIAPLIADVDARPLRDPDAIRAELLEQITASVRWVDVVRAAHEHGARRFFEIGPGKVLSGLISRIVPGVEAVPVEPLLG</sequence>
<dbReference type="GO" id="GO:0004314">
    <property type="term" value="F:[acyl-carrier-protein] S-malonyltransferase activity"/>
    <property type="evidence" value="ECO:0007669"/>
    <property type="project" value="UniProtKB-EC"/>
</dbReference>
<dbReference type="Pfam" id="PF00698">
    <property type="entry name" value="Acyl_transf_1"/>
    <property type="match status" value="1"/>
</dbReference>
<dbReference type="KEGG" id="sti:Sthe_0374"/>
<dbReference type="InterPro" id="IPR016035">
    <property type="entry name" value="Acyl_Trfase/lysoPLipase"/>
</dbReference>
<dbReference type="PIRSF" id="PIRSF000446">
    <property type="entry name" value="Mct"/>
    <property type="match status" value="1"/>
</dbReference>
<keyword evidence="10" id="KW-1185">Reference proteome</keyword>
<feature type="active site" evidence="7">
    <location>
        <position position="93"/>
    </location>
</feature>
<protein>
    <recommendedName>
        <fullName evidence="2 6">Malonyl CoA-acyl carrier protein transacylase</fullName>
        <ecNumber evidence="1 6">2.3.1.39</ecNumber>
    </recommendedName>
</protein>
<dbReference type="InterPro" id="IPR050858">
    <property type="entry name" value="Mal-CoA-ACP_Trans/PKS_FabD"/>
</dbReference>
<proteinExistence type="inferred from homology"/>
<dbReference type="InterPro" id="IPR024925">
    <property type="entry name" value="Malonyl_CoA-ACP_transAc"/>
</dbReference>
<evidence type="ECO:0000256" key="2">
    <source>
        <dbReference type="ARBA" id="ARBA00018953"/>
    </source>
</evidence>
<dbReference type="AlphaFoldDB" id="D1C7I0"/>
<dbReference type="Gene3D" id="3.40.366.10">
    <property type="entry name" value="Malonyl-Coenzyme A Acyl Carrier Protein, domain 2"/>
    <property type="match status" value="1"/>
</dbReference>
<keyword evidence="4 6" id="KW-0012">Acyltransferase</keyword>
<evidence type="ECO:0000256" key="4">
    <source>
        <dbReference type="ARBA" id="ARBA00023315"/>
    </source>
</evidence>
<dbReference type="SUPFAM" id="SSF52151">
    <property type="entry name" value="FabD/lysophospholipase-like"/>
    <property type="match status" value="1"/>
</dbReference>
<evidence type="ECO:0000256" key="1">
    <source>
        <dbReference type="ARBA" id="ARBA00013258"/>
    </source>
</evidence>
<evidence type="ECO:0000256" key="6">
    <source>
        <dbReference type="PIRNR" id="PIRNR000446"/>
    </source>
</evidence>
<organism evidence="9 10">
    <name type="scientific">Sphaerobacter thermophilus (strain ATCC 49802 / DSM 20745 / KCCM 41009 / NCIMB 13125 / S 6022)</name>
    <dbReference type="NCBI Taxonomy" id="479434"/>
    <lineage>
        <taxon>Bacteria</taxon>
        <taxon>Pseudomonadati</taxon>
        <taxon>Thermomicrobiota</taxon>
        <taxon>Thermomicrobia</taxon>
        <taxon>Sphaerobacterales</taxon>
        <taxon>Sphaerobacterineae</taxon>
        <taxon>Sphaerobacteraceae</taxon>
        <taxon>Sphaerobacter</taxon>
    </lineage>
</organism>
<dbReference type="InterPro" id="IPR004410">
    <property type="entry name" value="Malonyl_CoA-ACP_transAc_FabD"/>
</dbReference>
<dbReference type="NCBIfam" id="TIGR00128">
    <property type="entry name" value="fabD"/>
    <property type="match status" value="1"/>
</dbReference>
<reference evidence="9 10" key="2">
    <citation type="journal article" date="2010" name="Stand. Genomic Sci.">
        <title>Complete genome sequence of Desulfohalobium retbaense type strain (HR(100)).</title>
        <authorList>
            <person name="Spring S."/>
            <person name="Nolan M."/>
            <person name="Lapidus A."/>
            <person name="Glavina Del Rio T."/>
            <person name="Copeland A."/>
            <person name="Tice H."/>
            <person name="Cheng J.F."/>
            <person name="Lucas S."/>
            <person name="Land M."/>
            <person name="Chen F."/>
            <person name="Bruce D."/>
            <person name="Goodwin L."/>
            <person name="Pitluck S."/>
            <person name="Ivanova N."/>
            <person name="Mavromatis K."/>
            <person name="Mikhailova N."/>
            <person name="Pati A."/>
            <person name="Chen A."/>
            <person name="Palaniappan K."/>
            <person name="Hauser L."/>
            <person name="Chang Y.J."/>
            <person name="Jeffries C.D."/>
            <person name="Munk C."/>
            <person name="Kiss H."/>
            <person name="Chain P."/>
            <person name="Han C."/>
            <person name="Brettin T."/>
            <person name="Detter J.C."/>
            <person name="Schuler E."/>
            <person name="Goker M."/>
            <person name="Rohde M."/>
            <person name="Bristow J."/>
            <person name="Eisen J.A."/>
            <person name="Markowitz V."/>
            <person name="Hugenholtz P."/>
            <person name="Kyrpides N.C."/>
            <person name="Klenk H.P."/>
        </authorList>
    </citation>
    <scope>NUCLEOTIDE SEQUENCE [LARGE SCALE GENOMIC DNA]</scope>
    <source>
        <strain evidence="10">ATCC 49802 / DSM 20745 / S 6022</strain>
    </source>
</reference>
<dbReference type="Gene3D" id="3.30.70.250">
    <property type="entry name" value="Malonyl-CoA ACP transacylase, ACP-binding"/>
    <property type="match status" value="1"/>
</dbReference>
<dbReference type="InterPro" id="IPR014043">
    <property type="entry name" value="Acyl_transferase_dom"/>
</dbReference>
<accession>D1C7I0</accession>
<dbReference type="eggNOG" id="COG0331">
    <property type="taxonomic scope" value="Bacteria"/>
</dbReference>
<evidence type="ECO:0000256" key="5">
    <source>
        <dbReference type="ARBA" id="ARBA00048462"/>
    </source>
</evidence>
<dbReference type="Proteomes" id="UP000002027">
    <property type="component" value="Chromosome 1"/>
</dbReference>
<dbReference type="PANTHER" id="PTHR42681">
    <property type="entry name" value="MALONYL-COA-ACYL CARRIER PROTEIN TRANSACYLASE, MITOCHONDRIAL"/>
    <property type="match status" value="1"/>
</dbReference>
<dbReference type="GO" id="GO:0006633">
    <property type="term" value="P:fatty acid biosynthetic process"/>
    <property type="evidence" value="ECO:0007669"/>
    <property type="project" value="TreeGrafter"/>
</dbReference>
<evidence type="ECO:0000256" key="3">
    <source>
        <dbReference type="ARBA" id="ARBA00022679"/>
    </source>
</evidence>
<dbReference type="STRING" id="479434.Sthe_0374"/>
<comment type="similarity">
    <text evidence="6">Belongs to the fabD family.</text>
</comment>